<dbReference type="GO" id="GO:0016887">
    <property type="term" value="F:ATP hydrolysis activity"/>
    <property type="evidence" value="ECO:0007669"/>
    <property type="project" value="InterPro"/>
</dbReference>
<reference evidence="2" key="1">
    <citation type="submission" date="2023-08" db="EMBL/GenBank/DDBJ databases">
        <title>Pelteobagrus vachellii genome.</title>
        <authorList>
            <person name="Liu H."/>
        </authorList>
    </citation>
    <scope>NUCLEOTIDE SEQUENCE</scope>
    <source>
        <strain evidence="2">PRFRI_2022a</strain>
        <tissue evidence="2">Muscle</tissue>
    </source>
</reference>
<evidence type="ECO:0000313" key="2">
    <source>
        <dbReference type="EMBL" id="KAK2852658.1"/>
    </source>
</evidence>
<name>A0AA88SV59_TACVA</name>
<dbReference type="Pfam" id="PF00004">
    <property type="entry name" value="AAA"/>
    <property type="match status" value="2"/>
</dbReference>
<gene>
    <name evidence="2" type="ORF">Q7C36_007859</name>
</gene>
<keyword evidence="3" id="KW-1185">Reference proteome</keyword>
<dbReference type="InterPro" id="IPR003959">
    <property type="entry name" value="ATPase_AAA_core"/>
</dbReference>
<dbReference type="PANTHER" id="PTHR48470">
    <property type="entry name" value="CELL DIVISION CONTROL PROTEIN 48 C ISOFORM 1"/>
    <property type="match status" value="1"/>
</dbReference>
<evidence type="ECO:0000259" key="1">
    <source>
        <dbReference type="SMART" id="SM00382"/>
    </source>
</evidence>
<organism evidence="2 3">
    <name type="scientific">Tachysurus vachellii</name>
    <name type="common">Darkbarbel catfish</name>
    <name type="synonym">Pelteobagrus vachellii</name>
    <dbReference type="NCBI Taxonomy" id="175792"/>
    <lineage>
        <taxon>Eukaryota</taxon>
        <taxon>Metazoa</taxon>
        <taxon>Chordata</taxon>
        <taxon>Craniata</taxon>
        <taxon>Vertebrata</taxon>
        <taxon>Euteleostomi</taxon>
        <taxon>Actinopterygii</taxon>
        <taxon>Neopterygii</taxon>
        <taxon>Teleostei</taxon>
        <taxon>Ostariophysi</taxon>
        <taxon>Siluriformes</taxon>
        <taxon>Bagridae</taxon>
        <taxon>Tachysurus</taxon>
    </lineage>
</organism>
<accession>A0AA88SV59</accession>
<dbReference type="InterPro" id="IPR027417">
    <property type="entry name" value="P-loop_NTPase"/>
</dbReference>
<comment type="caution">
    <text evidence="2">The sequence shown here is derived from an EMBL/GenBank/DDBJ whole genome shotgun (WGS) entry which is preliminary data.</text>
</comment>
<sequence length="386" mass="42572">MMFQDVGGNEEPLMELFKLLVHIRYIELFRRLGVGPRVLLHGPPGCRMALFAQAVAKKMELPILTVSAPELVSDITGEPEKKLRELFEQAVSRAPCILFIDKLDALTPKKEVASMYMERRVLSQLLTCMNDLNSLSISAPVLVIGATTRLDSLDPALRRAESFDRLLCLRIPDEGARFKILSILCTNLKLAADVDFTQLARLTPGYVITDLIALCREASKTAVNRLLLPQLESQNITDVQNDQGELERLRSMLRNGDPQREEQHADFCIVMDDFRESLARVQSSAHLDGFATVPGVTLDNVGALQDIWEELDMAILAPLRSSEQPEALGLRSPAKVLLAGPPGCGKTLLAKAVANKSGLNFIYVKGTELLNMDVGVLAISLKPVYV</sequence>
<protein>
    <recommendedName>
        <fullName evidence="1">AAA+ ATPase domain-containing protein</fullName>
    </recommendedName>
</protein>
<dbReference type="Gene3D" id="1.10.8.60">
    <property type="match status" value="1"/>
</dbReference>
<dbReference type="SUPFAM" id="SSF52540">
    <property type="entry name" value="P-loop containing nucleoside triphosphate hydrolases"/>
    <property type="match status" value="2"/>
</dbReference>
<dbReference type="EMBL" id="JAVHJS010000007">
    <property type="protein sequence ID" value="KAK2852658.1"/>
    <property type="molecule type" value="Genomic_DNA"/>
</dbReference>
<dbReference type="GO" id="GO:0005524">
    <property type="term" value="F:ATP binding"/>
    <property type="evidence" value="ECO:0007669"/>
    <property type="project" value="InterPro"/>
</dbReference>
<proteinExistence type="predicted"/>
<dbReference type="InterPro" id="IPR055278">
    <property type="entry name" value="CDC48c"/>
</dbReference>
<dbReference type="AlphaFoldDB" id="A0AA88SV59"/>
<dbReference type="SMART" id="SM00382">
    <property type="entry name" value="AAA"/>
    <property type="match status" value="1"/>
</dbReference>
<dbReference type="Gene3D" id="3.40.50.300">
    <property type="entry name" value="P-loop containing nucleotide triphosphate hydrolases"/>
    <property type="match status" value="2"/>
</dbReference>
<dbReference type="InterPro" id="IPR003593">
    <property type="entry name" value="AAA+_ATPase"/>
</dbReference>
<dbReference type="Proteomes" id="UP001187315">
    <property type="component" value="Unassembled WGS sequence"/>
</dbReference>
<evidence type="ECO:0000313" key="3">
    <source>
        <dbReference type="Proteomes" id="UP001187315"/>
    </source>
</evidence>
<feature type="domain" description="AAA+ ATPase" evidence="1">
    <location>
        <begin position="34"/>
        <end position="173"/>
    </location>
</feature>
<dbReference type="PANTHER" id="PTHR48470:SF1">
    <property type="entry name" value="CELL DIVISION CONTROL PROTEIN 48 C ISOFORM 1"/>
    <property type="match status" value="1"/>
</dbReference>